<gene>
    <name evidence="2" type="ORF">M23134_08262</name>
</gene>
<feature type="transmembrane region" description="Helical" evidence="1">
    <location>
        <begin position="214"/>
        <end position="236"/>
    </location>
</feature>
<keyword evidence="1" id="KW-0472">Membrane</keyword>
<reference evidence="2 3" key="1">
    <citation type="submission" date="2007-01" db="EMBL/GenBank/DDBJ databases">
        <authorList>
            <person name="Haygood M."/>
            <person name="Podell S."/>
            <person name="Anderson C."/>
            <person name="Hopkinson B."/>
            <person name="Roe K."/>
            <person name="Barbeau K."/>
            <person name="Gaasterland T."/>
            <person name="Ferriera S."/>
            <person name="Johnson J."/>
            <person name="Kravitz S."/>
            <person name="Beeson K."/>
            <person name="Sutton G."/>
            <person name="Rogers Y.-H."/>
            <person name="Friedman R."/>
            <person name="Frazier M."/>
            <person name="Venter J.C."/>
        </authorList>
    </citation>
    <scope>NUCLEOTIDE SEQUENCE [LARGE SCALE GENOMIC DNA]</scope>
    <source>
        <strain evidence="2 3">ATCC 23134</strain>
    </source>
</reference>
<evidence type="ECO:0000313" key="3">
    <source>
        <dbReference type="Proteomes" id="UP000004095"/>
    </source>
</evidence>
<comment type="caution">
    <text evidence="2">The sequence shown here is derived from an EMBL/GenBank/DDBJ whole genome shotgun (WGS) entry which is preliminary data.</text>
</comment>
<feature type="transmembrane region" description="Helical" evidence="1">
    <location>
        <begin position="111"/>
        <end position="130"/>
    </location>
</feature>
<accession>A1ZQD8</accession>
<dbReference type="Proteomes" id="UP000004095">
    <property type="component" value="Unassembled WGS sequence"/>
</dbReference>
<keyword evidence="1" id="KW-1133">Transmembrane helix</keyword>
<feature type="transmembrane region" description="Helical" evidence="1">
    <location>
        <begin position="377"/>
        <end position="398"/>
    </location>
</feature>
<dbReference type="eggNOG" id="ENOG5032QUE">
    <property type="taxonomic scope" value="Bacteria"/>
</dbReference>
<evidence type="ECO:0000256" key="1">
    <source>
        <dbReference type="SAM" id="Phobius"/>
    </source>
</evidence>
<proteinExistence type="predicted"/>
<organism evidence="2 3">
    <name type="scientific">Microscilla marina ATCC 23134</name>
    <dbReference type="NCBI Taxonomy" id="313606"/>
    <lineage>
        <taxon>Bacteria</taxon>
        <taxon>Pseudomonadati</taxon>
        <taxon>Bacteroidota</taxon>
        <taxon>Cytophagia</taxon>
        <taxon>Cytophagales</taxon>
        <taxon>Microscillaceae</taxon>
        <taxon>Microscilla</taxon>
    </lineage>
</organism>
<dbReference type="EMBL" id="AAWS01000024">
    <property type="protein sequence ID" value="EAY27310.1"/>
    <property type="molecule type" value="Genomic_DNA"/>
</dbReference>
<feature type="transmembrane region" description="Helical" evidence="1">
    <location>
        <begin position="12"/>
        <end position="36"/>
    </location>
</feature>
<name>A1ZQD8_MICM2</name>
<sequence length="438" mass="50297">MVVVWKRNNQQAPLRAWIVPGVCLKILAGIAVGLFFQRYYGYGGDSWNIHYSATELSRVAWQNPLSYLRLLLFNEYYHIPHLSYPNMWEQPRYLFVVKLVSVLHLLTGTSYWLTSFYLSLFSFWGLWQLANTLTKQFPTTRWAAIAAFLLFPSVVFWSSGLQKESLAIGVIGWMVHQFLQAFLPSTKQSYAFWLKSSVLWWLGIAWLWQLKFYYMGGLVPVMLSIALAQLATRKLWPMAAATAQARNKLWLFVVFFAGLLWLASMLHPKLHLSQFMHVLVLNHNASFNFSNPDDVIHYARIGGGYFNITSAPSSLLYNTPLAFVSGLFRPFIWEANNKVKLLAGVENLWLMGLLCYAVVFLIKDKCRSIDTKQHPKLGLLLVGALTYITLLAVLLALASPNLGSLSRYKVGFLPFMAYLLHLPLSFSFHKWWTKRKKT</sequence>
<feature type="transmembrane region" description="Helical" evidence="1">
    <location>
        <begin position="410"/>
        <end position="428"/>
    </location>
</feature>
<keyword evidence="1" id="KW-0812">Transmembrane</keyword>
<evidence type="ECO:0000313" key="2">
    <source>
        <dbReference type="EMBL" id="EAY27310.1"/>
    </source>
</evidence>
<keyword evidence="3" id="KW-1185">Reference proteome</keyword>
<protein>
    <submittedName>
        <fullName evidence="2">Membrane protein, putative</fullName>
    </submittedName>
</protein>
<feature type="transmembrane region" description="Helical" evidence="1">
    <location>
        <begin position="142"/>
        <end position="160"/>
    </location>
</feature>
<feature type="transmembrane region" description="Helical" evidence="1">
    <location>
        <begin position="341"/>
        <end position="362"/>
    </location>
</feature>
<dbReference type="AlphaFoldDB" id="A1ZQD8"/>
<feature type="transmembrane region" description="Helical" evidence="1">
    <location>
        <begin position="166"/>
        <end position="183"/>
    </location>
</feature>
<feature type="transmembrane region" description="Helical" evidence="1">
    <location>
        <begin position="248"/>
        <end position="266"/>
    </location>
</feature>